<dbReference type="OrthoDB" id="337660at2759"/>
<feature type="compositionally biased region" description="Polar residues" evidence="2">
    <location>
        <begin position="425"/>
        <end position="443"/>
    </location>
</feature>
<feature type="region of interest" description="Disordered" evidence="2">
    <location>
        <begin position="412"/>
        <end position="461"/>
    </location>
</feature>
<dbReference type="InterPro" id="IPR004000">
    <property type="entry name" value="Actin"/>
</dbReference>
<dbReference type="EMBL" id="LFJN01000006">
    <property type="protein sequence ID" value="KPI42822.1"/>
    <property type="molecule type" value="Genomic_DNA"/>
</dbReference>
<sequence>MATATASAIRPGLRDNRQLSGSPHTPTSRFISSNYSSPGSTFRQEEDAVIIELDARLVKAGFEGESAPQCVIPFTPESARRVGDYREWLPGYKPPKGSLEDSVSDYELWRDDLGHGLEDDAFDLGLLEDKLERAVRDAYNTYLLTDAGTARLVLVLPSVLPRPILSAVLSMLFGRWKFPSISLLPRPTVCLAAAGMRSGIVVDIGWHETTITPVYEYREMKTSRSIRGMKTLTLHVGRMLESIAEKQAVAHDEALQIDLPFVEDFVYRMARCESQATTPTNEKSASRLEESPIVTLDWPTDSSSVEVSFPLSTVTEVVDECFLPSGSELQPDDEELPLPELLYNALLHLPPDVRAICMARITFVGAGSTIPNLRQAVVTNLEAIVARHGWTPVRGTHVAKGRQNLTLTVQNRSRRRIPEADDNNGVASISHPQNDTAPTTAEGSTFEDKLQKQLTKDSSQQSAQQTVQGQIRCVESLGAWAGASLLTSLKVKAVVEIERSRFLESGIAGATRDRETDAVTTGQRASSGGAGAVGGGKAGERTSWTLGVWA</sequence>
<feature type="compositionally biased region" description="Polar residues" evidence="2">
    <location>
        <begin position="18"/>
        <end position="40"/>
    </location>
</feature>
<keyword evidence="4" id="KW-1185">Reference proteome</keyword>
<comment type="caution">
    <text evidence="3">The sequence shown here is derived from an EMBL/GenBank/DDBJ whole genome shotgun (WGS) entry which is preliminary data.</text>
</comment>
<dbReference type="InterPro" id="IPR043129">
    <property type="entry name" value="ATPase_NBD"/>
</dbReference>
<dbReference type="Pfam" id="PF00022">
    <property type="entry name" value="Actin"/>
    <property type="match status" value="1"/>
</dbReference>
<dbReference type="RefSeq" id="XP_018002785.1">
    <property type="nucleotide sequence ID" value="XM_018142038.1"/>
</dbReference>
<comment type="similarity">
    <text evidence="1">Belongs to the actin family.</text>
</comment>
<evidence type="ECO:0000256" key="1">
    <source>
        <dbReference type="RuleBase" id="RU000487"/>
    </source>
</evidence>
<evidence type="ECO:0000313" key="3">
    <source>
        <dbReference type="EMBL" id="KPI42822.1"/>
    </source>
</evidence>
<dbReference type="PANTHER" id="PTHR11937">
    <property type="entry name" value="ACTIN"/>
    <property type="match status" value="1"/>
</dbReference>
<name>A0A0N1H7X7_9EURO</name>
<feature type="region of interest" description="Disordered" evidence="2">
    <location>
        <begin position="1"/>
        <end position="40"/>
    </location>
</feature>
<dbReference type="AlphaFoldDB" id="A0A0N1H7X7"/>
<organism evidence="3 4">
    <name type="scientific">Cyphellophora attinorum</name>
    <dbReference type="NCBI Taxonomy" id="1664694"/>
    <lineage>
        <taxon>Eukaryota</taxon>
        <taxon>Fungi</taxon>
        <taxon>Dikarya</taxon>
        <taxon>Ascomycota</taxon>
        <taxon>Pezizomycotina</taxon>
        <taxon>Eurotiomycetes</taxon>
        <taxon>Chaetothyriomycetidae</taxon>
        <taxon>Chaetothyriales</taxon>
        <taxon>Cyphellophoraceae</taxon>
        <taxon>Cyphellophora</taxon>
    </lineage>
</organism>
<dbReference type="VEuPathDB" id="FungiDB:AB675_2095"/>
<reference evidence="3 4" key="1">
    <citation type="submission" date="2015-06" db="EMBL/GenBank/DDBJ databases">
        <title>Draft genome of the ant-associated black yeast Phialophora attae CBS 131958.</title>
        <authorList>
            <person name="Moreno L.F."/>
            <person name="Stielow B.J."/>
            <person name="de Hoog S."/>
            <person name="Vicente V.A."/>
            <person name="Weiss V.A."/>
            <person name="de Vries M."/>
            <person name="Cruz L.M."/>
            <person name="Souza E.M."/>
        </authorList>
    </citation>
    <scope>NUCLEOTIDE SEQUENCE [LARGE SCALE GENOMIC DNA]</scope>
    <source>
        <strain evidence="3 4">CBS 131958</strain>
    </source>
</reference>
<accession>A0A0N1H7X7</accession>
<dbReference type="SUPFAM" id="SSF53067">
    <property type="entry name" value="Actin-like ATPase domain"/>
    <property type="match status" value="2"/>
</dbReference>
<evidence type="ECO:0000256" key="2">
    <source>
        <dbReference type="SAM" id="MobiDB-lite"/>
    </source>
</evidence>
<feature type="compositionally biased region" description="Basic and acidic residues" evidence="2">
    <location>
        <begin position="446"/>
        <end position="455"/>
    </location>
</feature>
<dbReference type="Proteomes" id="UP000038010">
    <property type="component" value="Unassembled WGS sequence"/>
</dbReference>
<feature type="compositionally biased region" description="Gly residues" evidence="2">
    <location>
        <begin position="528"/>
        <end position="537"/>
    </location>
</feature>
<evidence type="ECO:0000313" key="4">
    <source>
        <dbReference type="Proteomes" id="UP000038010"/>
    </source>
</evidence>
<gene>
    <name evidence="3" type="ORF">AB675_2095</name>
</gene>
<dbReference type="Gene3D" id="3.30.420.40">
    <property type="match status" value="2"/>
</dbReference>
<dbReference type="STRING" id="1664694.A0A0N1H7X7"/>
<dbReference type="Gene3D" id="3.90.640.10">
    <property type="entry name" value="Actin, Chain A, domain 4"/>
    <property type="match status" value="1"/>
</dbReference>
<dbReference type="GeneID" id="28733918"/>
<proteinExistence type="inferred from homology"/>
<feature type="region of interest" description="Disordered" evidence="2">
    <location>
        <begin position="513"/>
        <end position="550"/>
    </location>
</feature>
<dbReference type="SMART" id="SM00268">
    <property type="entry name" value="ACTIN"/>
    <property type="match status" value="1"/>
</dbReference>
<protein>
    <submittedName>
        <fullName evidence="3">Actin-related protein 10</fullName>
    </submittedName>
</protein>